<keyword evidence="12" id="KW-0813">Transport</keyword>
<feature type="transmembrane region" description="Helical" evidence="12">
    <location>
        <begin position="31"/>
        <end position="54"/>
    </location>
</feature>
<keyword evidence="12" id="KW-0479">Metal-binding</keyword>
<feature type="transmembrane region" description="Helical" evidence="12">
    <location>
        <begin position="95"/>
        <end position="120"/>
    </location>
</feature>
<comment type="catalytic activity">
    <reaction evidence="11">
        <text>fluoride(in) = fluoride(out)</text>
        <dbReference type="Rhea" id="RHEA:76159"/>
        <dbReference type="ChEBI" id="CHEBI:17051"/>
    </reaction>
    <physiologicalReaction direction="left-to-right" evidence="11">
        <dbReference type="Rhea" id="RHEA:76160"/>
    </physiologicalReaction>
</comment>
<feature type="transmembrane region" description="Helical" evidence="12">
    <location>
        <begin position="66"/>
        <end position="89"/>
    </location>
</feature>
<protein>
    <recommendedName>
        <fullName evidence="12">Fluoride-specific ion channel FluC</fullName>
    </recommendedName>
</protein>
<evidence type="ECO:0000256" key="7">
    <source>
        <dbReference type="ARBA" id="ARBA00023065"/>
    </source>
</evidence>
<keyword evidence="14" id="KW-1185">Reference proteome</keyword>
<dbReference type="NCBIfam" id="NF010794">
    <property type="entry name" value="PRK14198.1"/>
    <property type="match status" value="1"/>
</dbReference>
<reference evidence="13 14" key="1">
    <citation type="submission" date="2020-06" db="EMBL/GenBank/DDBJ databases">
        <title>Acidovorax antarctica sp. nov., isolated from Corinth ice sheet soil, Antarctic Fields Peninsula.</title>
        <authorList>
            <person name="Xu Q."/>
            <person name="Peng F."/>
        </authorList>
    </citation>
    <scope>NUCLEOTIDE SEQUENCE [LARGE SCALE GENOMIC DNA]</scope>
    <source>
        <strain evidence="13 14">16-35-5</strain>
        <plasmid evidence="13 14">unnamed1</plasmid>
    </source>
</reference>
<dbReference type="NCBIfam" id="TIGR00494">
    <property type="entry name" value="crcB"/>
    <property type="match status" value="1"/>
</dbReference>
<comment type="similarity">
    <text evidence="10 12">Belongs to the fluoride channel Fluc/FEX (TC 1.A.43) family.</text>
</comment>
<dbReference type="KEGG" id="aant:HUK68_22050"/>
<dbReference type="GO" id="GO:0140114">
    <property type="term" value="P:cellular detoxification of fluoride"/>
    <property type="evidence" value="ECO:0007669"/>
    <property type="project" value="UniProtKB-UniRule"/>
</dbReference>
<keyword evidence="13" id="KW-0614">Plasmid</keyword>
<evidence type="ECO:0000256" key="2">
    <source>
        <dbReference type="ARBA" id="ARBA00022475"/>
    </source>
</evidence>
<keyword evidence="4 12" id="KW-0812">Transmembrane</keyword>
<evidence type="ECO:0000256" key="6">
    <source>
        <dbReference type="ARBA" id="ARBA00023053"/>
    </source>
</evidence>
<evidence type="ECO:0000256" key="10">
    <source>
        <dbReference type="ARBA" id="ARBA00035120"/>
    </source>
</evidence>
<name>A0A6N1XB38_9BURK</name>
<evidence type="ECO:0000256" key="11">
    <source>
        <dbReference type="ARBA" id="ARBA00035585"/>
    </source>
</evidence>
<geneLocation type="plasmid" evidence="13 14">
    <name>unnamed1</name>
</geneLocation>
<evidence type="ECO:0000256" key="5">
    <source>
        <dbReference type="ARBA" id="ARBA00022989"/>
    </source>
</evidence>
<dbReference type="InterPro" id="IPR003691">
    <property type="entry name" value="FluC"/>
</dbReference>
<evidence type="ECO:0000313" key="14">
    <source>
        <dbReference type="Proteomes" id="UP000509579"/>
    </source>
</evidence>
<keyword evidence="9 12" id="KW-0407">Ion channel</keyword>
<evidence type="ECO:0000313" key="13">
    <source>
        <dbReference type="EMBL" id="QKV55593.1"/>
    </source>
</evidence>
<evidence type="ECO:0000256" key="4">
    <source>
        <dbReference type="ARBA" id="ARBA00022692"/>
    </source>
</evidence>
<dbReference type="GO" id="GO:0005886">
    <property type="term" value="C:plasma membrane"/>
    <property type="evidence" value="ECO:0007669"/>
    <property type="project" value="UniProtKB-SubCell"/>
</dbReference>
<gene>
    <name evidence="12 13" type="primary">crcB</name>
    <name evidence="12" type="synonym">fluC</name>
    <name evidence="13" type="ORF">HUK68_22050</name>
</gene>
<evidence type="ECO:0000256" key="8">
    <source>
        <dbReference type="ARBA" id="ARBA00023136"/>
    </source>
</evidence>
<evidence type="ECO:0000256" key="12">
    <source>
        <dbReference type="HAMAP-Rule" id="MF_00454"/>
    </source>
</evidence>
<dbReference type="PANTHER" id="PTHR28259:SF1">
    <property type="entry name" value="FLUORIDE EXPORT PROTEIN 1-RELATED"/>
    <property type="match status" value="1"/>
</dbReference>
<keyword evidence="3" id="KW-0997">Cell inner membrane</keyword>
<proteinExistence type="inferred from homology"/>
<feature type="binding site" evidence="12">
    <location>
        <position position="77"/>
    </location>
    <ligand>
        <name>Na(+)</name>
        <dbReference type="ChEBI" id="CHEBI:29101"/>
        <note>structural</note>
    </ligand>
</feature>
<sequence length="124" mass="12646">MEFLLVFLGGGLGSAARHGANLLAARWLGTQYPLGTLGINVLGAFAMGAVVEYGAARSGLSPQARLFLTTGILGGFTTFSTFALEIGALQLRGEIAASILYALGTLVLGVAGLYAGMALVRALQ</sequence>
<evidence type="ECO:0000256" key="1">
    <source>
        <dbReference type="ARBA" id="ARBA00004651"/>
    </source>
</evidence>
<feature type="binding site" evidence="12">
    <location>
        <position position="74"/>
    </location>
    <ligand>
        <name>Na(+)</name>
        <dbReference type="ChEBI" id="CHEBI:29101"/>
        <note>structural</note>
    </ligand>
</feature>
<dbReference type="GO" id="GO:0062054">
    <property type="term" value="F:fluoride channel activity"/>
    <property type="evidence" value="ECO:0007669"/>
    <property type="project" value="UniProtKB-UniRule"/>
</dbReference>
<comment type="subcellular location">
    <subcellularLocation>
        <location evidence="1 12">Cell membrane</location>
        <topology evidence="1 12">Multi-pass membrane protein</topology>
    </subcellularLocation>
</comment>
<keyword evidence="2 12" id="KW-1003">Cell membrane</keyword>
<keyword evidence="6 12" id="KW-0915">Sodium</keyword>
<keyword evidence="7 12" id="KW-0406">Ion transport</keyword>
<organism evidence="13 14">
    <name type="scientific">Comamonas antarctica</name>
    <dbReference type="NCBI Taxonomy" id="2743470"/>
    <lineage>
        <taxon>Bacteria</taxon>
        <taxon>Pseudomonadati</taxon>
        <taxon>Pseudomonadota</taxon>
        <taxon>Betaproteobacteria</taxon>
        <taxon>Burkholderiales</taxon>
        <taxon>Comamonadaceae</taxon>
        <taxon>Comamonas</taxon>
    </lineage>
</organism>
<dbReference type="Proteomes" id="UP000509579">
    <property type="component" value="Plasmid unnamed1"/>
</dbReference>
<keyword evidence="8 12" id="KW-0472">Membrane</keyword>
<accession>A0A6N1XB38</accession>
<evidence type="ECO:0000256" key="3">
    <source>
        <dbReference type="ARBA" id="ARBA00022519"/>
    </source>
</evidence>
<dbReference type="HAMAP" id="MF_00454">
    <property type="entry name" value="FluC"/>
    <property type="match status" value="1"/>
</dbReference>
<comment type="function">
    <text evidence="12">Fluoride-specific ion channel. Important for reducing fluoride concentration in the cell, thus reducing its toxicity.</text>
</comment>
<dbReference type="EMBL" id="CP054841">
    <property type="protein sequence ID" value="QKV55593.1"/>
    <property type="molecule type" value="Genomic_DNA"/>
</dbReference>
<dbReference type="Pfam" id="PF02537">
    <property type="entry name" value="CRCB"/>
    <property type="match status" value="1"/>
</dbReference>
<evidence type="ECO:0000256" key="9">
    <source>
        <dbReference type="ARBA" id="ARBA00023303"/>
    </source>
</evidence>
<dbReference type="PANTHER" id="PTHR28259">
    <property type="entry name" value="FLUORIDE EXPORT PROTEIN 1-RELATED"/>
    <property type="match status" value="1"/>
</dbReference>
<keyword evidence="5 12" id="KW-1133">Transmembrane helix</keyword>
<dbReference type="AlphaFoldDB" id="A0A6N1XB38"/>
<comment type="activity regulation">
    <text evidence="12">Na(+) is not transported, but it plays an essential structural role and its presence is essential for fluoride channel function.</text>
</comment>
<dbReference type="RefSeq" id="WP_175506379.1">
    <property type="nucleotide sequence ID" value="NZ_CP054841.1"/>
</dbReference>
<dbReference type="GO" id="GO:0046872">
    <property type="term" value="F:metal ion binding"/>
    <property type="evidence" value="ECO:0007669"/>
    <property type="project" value="UniProtKB-KW"/>
</dbReference>